<dbReference type="Pfam" id="PF07499">
    <property type="entry name" value="RuvA_C"/>
    <property type="match status" value="1"/>
</dbReference>
<keyword evidence="3 6" id="KW-0238">DNA-binding</keyword>
<evidence type="ECO:0000256" key="3">
    <source>
        <dbReference type="ARBA" id="ARBA00023125"/>
    </source>
</evidence>
<keyword evidence="4 6" id="KW-0233">DNA recombination</keyword>
<dbReference type="Pfam" id="PF01330">
    <property type="entry name" value="RuvA_N"/>
    <property type="match status" value="1"/>
</dbReference>
<evidence type="ECO:0000313" key="9">
    <source>
        <dbReference type="EMBL" id="RVU33778.1"/>
    </source>
</evidence>
<gene>
    <name evidence="6 9" type="primary">ruvA</name>
    <name evidence="9" type="ORF">EOI86_21790</name>
</gene>
<comment type="caution">
    <text evidence="9">The sequence shown here is derived from an EMBL/GenBank/DDBJ whole genome shotgun (WGS) entry which is preliminary data.</text>
</comment>
<sequence length="212" mass="21660">MIARLKGLLDEVGDDWLIIDVGGVGYLVFCSARTLSRLPGRGEAVRLDIETHVREDHIHLYGFGDAPERAWFKLLTGVQGVGAKVGLAILSVLSPEQLTQAVAAGDKAAIARANGVGPKLAGRIASELKDKVGALTLGAAAKAAVAGDGDTAAASGDAGPAESSADDAVSALVNLGYGRSEAFGAVARVIQDHGAEVPLSELVRLGLKELTS</sequence>
<dbReference type="Proteomes" id="UP000287447">
    <property type="component" value="Unassembled WGS sequence"/>
</dbReference>
<dbReference type="HAMAP" id="MF_00031">
    <property type="entry name" value="DNA_HJ_migration_RuvA"/>
    <property type="match status" value="1"/>
</dbReference>
<dbReference type="GO" id="GO:0048476">
    <property type="term" value="C:Holliday junction resolvase complex"/>
    <property type="evidence" value="ECO:0007669"/>
    <property type="project" value="UniProtKB-UniRule"/>
</dbReference>
<feature type="domain" description="Holliday junction DNA helicase RuvA C-terminal" evidence="8">
    <location>
        <begin position="165"/>
        <end position="210"/>
    </location>
</feature>
<dbReference type="OrthoDB" id="5293449at2"/>
<feature type="region of interest" description="Domain I" evidence="6">
    <location>
        <begin position="1"/>
        <end position="64"/>
    </location>
</feature>
<keyword evidence="5 6" id="KW-0234">DNA repair</keyword>
<dbReference type="SUPFAM" id="SSF46929">
    <property type="entry name" value="DNA helicase RuvA subunit, C-terminal domain"/>
    <property type="match status" value="1"/>
</dbReference>
<dbReference type="GO" id="GO:0005737">
    <property type="term" value="C:cytoplasm"/>
    <property type="evidence" value="ECO:0007669"/>
    <property type="project" value="UniProtKB-SubCell"/>
</dbReference>
<comment type="similarity">
    <text evidence="6">Belongs to the RuvA family.</text>
</comment>
<dbReference type="InterPro" id="IPR000085">
    <property type="entry name" value="RuvA"/>
</dbReference>
<dbReference type="InterPro" id="IPR010994">
    <property type="entry name" value="RuvA_2-like"/>
</dbReference>
<comment type="domain">
    <text evidence="6">Has three domains with a flexible linker between the domains II and III and assumes an 'L' shape. Domain III is highly mobile and contacts RuvB.</text>
</comment>
<dbReference type="GO" id="GO:0000400">
    <property type="term" value="F:four-way junction DNA binding"/>
    <property type="evidence" value="ECO:0007669"/>
    <property type="project" value="UniProtKB-UniRule"/>
</dbReference>
<dbReference type="RefSeq" id="WP_127767808.1">
    <property type="nucleotide sequence ID" value="NZ_SADE01000004.1"/>
</dbReference>
<dbReference type="InterPro" id="IPR036267">
    <property type="entry name" value="RuvA_C_sf"/>
</dbReference>
<accession>A0A437QGS8</accession>
<comment type="subcellular location">
    <subcellularLocation>
        <location evidence="6">Cytoplasm</location>
    </subcellularLocation>
</comment>
<dbReference type="InterPro" id="IPR011114">
    <property type="entry name" value="RuvA_C"/>
</dbReference>
<evidence type="ECO:0000259" key="8">
    <source>
        <dbReference type="Pfam" id="PF07499"/>
    </source>
</evidence>
<proteinExistence type="inferred from homology"/>
<dbReference type="InterPro" id="IPR013849">
    <property type="entry name" value="DNA_helicase_Holl-junc_RuvA_I"/>
</dbReference>
<dbReference type="GO" id="GO:0006281">
    <property type="term" value="P:DNA repair"/>
    <property type="evidence" value="ECO:0007669"/>
    <property type="project" value="UniProtKB-UniRule"/>
</dbReference>
<evidence type="ECO:0000256" key="1">
    <source>
        <dbReference type="ARBA" id="ARBA00022490"/>
    </source>
</evidence>
<dbReference type="AlphaFoldDB" id="A0A437QGS8"/>
<dbReference type="GO" id="GO:0009378">
    <property type="term" value="F:four-way junction helicase activity"/>
    <property type="evidence" value="ECO:0007669"/>
    <property type="project" value="InterPro"/>
</dbReference>
<evidence type="ECO:0000259" key="7">
    <source>
        <dbReference type="Pfam" id="PF01330"/>
    </source>
</evidence>
<reference evidence="10" key="1">
    <citation type="submission" date="2019-01" db="EMBL/GenBank/DDBJ databases">
        <title>Gri0909 isolated from a small marine red alga.</title>
        <authorList>
            <person name="Kim J."/>
            <person name="Jeong S.E."/>
            <person name="Jeon C.O."/>
        </authorList>
    </citation>
    <scope>NUCLEOTIDE SEQUENCE [LARGE SCALE GENOMIC DNA]</scope>
    <source>
        <strain evidence="10">Gri0909</strain>
    </source>
</reference>
<evidence type="ECO:0000256" key="5">
    <source>
        <dbReference type="ARBA" id="ARBA00023204"/>
    </source>
</evidence>
<dbReference type="NCBIfam" id="TIGR00084">
    <property type="entry name" value="ruvA"/>
    <property type="match status" value="1"/>
</dbReference>
<evidence type="ECO:0000256" key="6">
    <source>
        <dbReference type="HAMAP-Rule" id="MF_00031"/>
    </source>
</evidence>
<dbReference type="Gene3D" id="1.10.8.10">
    <property type="entry name" value="DNA helicase RuvA subunit, C-terminal domain"/>
    <property type="match status" value="1"/>
</dbReference>
<comment type="caution">
    <text evidence="6">Lacks conserved residue(s) required for the propagation of feature annotation.</text>
</comment>
<keyword evidence="1 6" id="KW-0963">Cytoplasm</keyword>
<evidence type="ECO:0000256" key="2">
    <source>
        <dbReference type="ARBA" id="ARBA00022763"/>
    </source>
</evidence>
<dbReference type="Gene3D" id="1.10.150.20">
    <property type="entry name" value="5' to 3' exonuclease, C-terminal subdomain"/>
    <property type="match status" value="1"/>
</dbReference>
<evidence type="ECO:0000313" key="10">
    <source>
        <dbReference type="Proteomes" id="UP000287447"/>
    </source>
</evidence>
<dbReference type="CDD" id="cd14332">
    <property type="entry name" value="UBA_RuvA_C"/>
    <property type="match status" value="1"/>
</dbReference>
<dbReference type="GO" id="GO:0009379">
    <property type="term" value="C:Holliday junction helicase complex"/>
    <property type="evidence" value="ECO:0007669"/>
    <property type="project" value="InterPro"/>
</dbReference>
<keyword evidence="2 6" id="KW-0227">DNA damage</keyword>
<dbReference type="GO" id="GO:0006310">
    <property type="term" value="P:DNA recombination"/>
    <property type="evidence" value="ECO:0007669"/>
    <property type="project" value="UniProtKB-UniRule"/>
</dbReference>
<dbReference type="SUPFAM" id="SSF47781">
    <property type="entry name" value="RuvA domain 2-like"/>
    <property type="match status" value="1"/>
</dbReference>
<dbReference type="Gene3D" id="2.40.50.140">
    <property type="entry name" value="Nucleic acid-binding proteins"/>
    <property type="match status" value="1"/>
</dbReference>
<comment type="function">
    <text evidence="6">The RuvA-RuvB-RuvC complex processes Holliday junction (HJ) DNA during genetic recombination and DNA repair, while the RuvA-RuvB complex plays an important role in the rescue of blocked DNA replication forks via replication fork reversal (RFR). RuvA specifically binds to HJ cruciform DNA, conferring on it an open structure. The RuvB hexamer acts as an ATP-dependent pump, pulling dsDNA into and through the RuvAB complex. HJ branch migration allows RuvC to scan DNA until it finds its consensus sequence, where it cleaves and resolves the cruciform DNA.</text>
</comment>
<evidence type="ECO:0000256" key="4">
    <source>
        <dbReference type="ARBA" id="ARBA00023172"/>
    </source>
</evidence>
<dbReference type="SUPFAM" id="SSF50249">
    <property type="entry name" value="Nucleic acid-binding proteins"/>
    <property type="match status" value="1"/>
</dbReference>
<organism evidence="9 10">
    <name type="scientific">Hwanghaeella grinnelliae</name>
    <dbReference type="NCBI Taxonomy" id="2500179"/>
    <lineage>
        <taxon>Bacteria</taxon>
        <taxon>Pseudomonadati</taxon>
        <taxon>Pseudomonadota</taxon>
        <taxon>Alphaproteobacteria</taxon>
        <taxon>Rhodospirillales</taxon>
        <taxon>Rhodospirillaceae</taxon>
        <taxon>Hwanghaeella</taxon>
    </lineage>
</organism>
<dbReference type="GO" id="GO:0005524">
    <property type="term" value="F:ATP binding"/>
    <property type="evidence" value="ECO:0007669"/>
    <property type="project" value="InterPro"/>
</dbReference>
<dbReference type="Pfam" id="PF14520">
    <property type="entry name" value="HHH_5"/>
    <property type="match status" value="1"/>
</dbReference>
<dbReference type="EMBL" id="SADE01000004">
    <property type="protein sequence ID" value="RVU33778.1"/>
    <property type="molecule type" value="Genomic_DNA"/>
</dbReference>
<dbReference type="InterPro" id="IPR012340">
    <property type="entry name" value="NA-bd_OB-fold"/>
</dbReference>
<name>A0A437QGS8_9PROT</name>
<feature type="region of interest" description="Domain III" evidence="6">
    <location>
        <begin position="154"/>
        <end position="212"/>
    </location>
</feature>
<protein>
    <recommendedName>
        <fullName evidence="6">Holliday junction branch migration complex subunit RuvA</fullName>
    </recommendedName>
</protein>
<comment type="subunit">
    <text evidence="6">Homotetramer. Forms an RuvA(8)-RuvB(12)-Holliday junction (HJ) complex. HJ DNA is sandwiched between 2 RuvA tetramers; dsDNA enters through RuvA and exits via RuvB. An RuvB hexamer assembles on each DNA strand where it exits the tetramer. Each RuvB hexamer is contacted by two RuvA subunits (via domain III) on 2 adjacent RuvB subunits; this complex drives branch migration. In the full resolvosome a probable DNA-RuvA(4)-RuvB(12)-RuvC(2) complex forms which resolves the HJ.</text>
</comment>
<feature type="domain" description="DNA helicase Holliday junction RuvA type" evidence="7">
    <location>
        <begin position="1"/>
        <end position="62"/>
    </location>
</feature>
<keyword evidence="10" id="KW-1185">Reference proteome</keyword>